<dbReference type="PROSITE" id="PS00136">
    <property type="entry name" value="SUBTILASE_ASP"/>
    <property type="match status" value="1"/>
</dbReference>
<dbReference type="AlphaFoldDB" id="A0A401YEM5"/>
<feature type="domain" description="Peptidase S8/S53" evidence="9">
    <location>
        <begin position="151"/>
        <end position="378"/>
    </location>
</feature>
<dbReference type="PANTHER" id="PTHR43806">
    <property type="entry name" value="PEPTIDASE S8"/>
    <property type="match status" value="1"/>
</dbReference>
<dbReference type="InterPro" id="IPR023828">
    <property type="entry name" value="Peptidase_S8_Ser-AS"/>
</dbReference>
<dbReference type="GO" id="GO:0006508">
    <property type="term" value="P:proteolysis"/>
    <property type="evidence" value="ECO:0007669"/>
    <property type="project" value="UniProtKB-KW"/>
</dbReference>
<sequence length="398" mass="41107">MRIRIRRPTAAIAAAVVLPLLLVSPVHAVARSTAPGGTEGASVTGRHIVVLKDEAASPETVRAESARIAASYGGVVRATYGAALAGFAAELSPAQARRIATDPRVAYVEPDTAVRASASTTQSDPPSWGLDRVDQRKLPLDHSYTYANTASNVTVYVLDSGIRTSHGQFEGRASVGVDEVGDGHDGQDCLGHGTHVAGTIGGRDHGVAKGVHLVSVRVLDCNDSASKSGIIAAADWITAHAVKPAVVNMSINGSRSTSEESAIKKSIASGVTWVVSSGNDGTNACRNAPAAVEQAIVVNNSDSNDRRRSDSNYGSCTDLFAPGTGIVSAWNSTDTATKSRTGTSMAAPHVTGAAALWLSEHPTATPAEVESALIRQSTPDRISDARSGTPNRLLYTGG</sequence>
<dbReference type="InterPro" id="IPR000209">
    <property type="entry name" value="Peptidase_S8/S53_dom"/>
</dbReference>
<dbReference type="InterPro" id="IPR050131">
    <property type="entry name" value="Peptidase_S8_subtilisin-like"/>
</dbReference>
<keyword evidence="8" id="KW-0732">Signal</keyword>
<evidence type="ECO:0000256" key="1">
    <source>
        <dbReference type="ARBA" id="ARBA00011073"/>
    </source>
</evidence>
<dbReference type="InterPro" id="IPR037045">
    <property type="entry name" value="S8pro/Inhibitor_I9_sf"/>
</dbReference>
<evidence type="ECO:0000256" key="3">
    <source>
        <dbReference type="ARBA" id="ARBA00022801"/>
    </source>
</evidence>
<dbReference type="InterPro" id="IPR034193">
    <property type="entry name" value="PCSK9_ProteinaseK-like"/>
</dbReference>
<protein>
    <submittedName>
        <fullName evidence="11">Serine protease</fullName>
    </submittedName>
</protein>
<dbReference type="PROSITE" id="PS00138">
    <property type="entry name" value="SUBTILASE_SER"/>
    <property type="match status" value="1"/>
</dbReference>
<dbReference type="InterPro" id="IPR022398">
    <property type="entry name" value="Peptidase_S8_His-AS"/>
</dbReference>
<feature type="active site" description="Charge relay system" evidence="5">
    <location>
        <position position="192"/>
    </location>
</feature>
<dbReference type="FunFam" id="3.40.50.200:FF:000014">
    <property type="entry name" value="Proteinase K"/>
    <property type="match status" value="1"/>
</dbReference>
<dbReference type="InterPro" id="IPR023827">
    <property type="entry name" value="Peptidase_S8_Asp-AS"/>
</dbReference>
<evidence type="ECO:0000256" key="8">
    <source>
        <dbReference type="SAM" id="SignalP"/>
    </source>
</evidence>
<dbReference type="InterPro" id="IPR036852">
    <property type="entry name" value="Peptidase_S8/S53_dom_sf"/>
</dbReference>
<dbReference type="PANTHER" id="PTHR43806:SF11">
    <property type="entry name" value="CEREVISIN-RELATED"/>
    <property type="match status" value="1"/>
</dbReference>
<reference evidence="11 12" key="1">
    <citation type="submission" date="2018-12" db="EMBL/GenBank/DDBJ databases">
        <title>Draft genome sequence of Embleya hyalina NBRC 13850T.</title>
        <authorList>
            <person name="Komaki H."/>
            <person name="Hosoyama A."/>
            <person name="Kimura A."/>
            <person name="Ichikawa N."/>
            <person name="Tamura T."/>
        </authorList>
    </citation>
    <scope>NUCLEOTIDE SEQUENCE [LARGE SCALE GENOMIC DNA]</scope>
    <source>
        <strain evidence="11 12">NBRC 13850</strain>
    </source>
</reference>
<dbReference type="Pfam" id="PF05922">
    <property type="entry name" value="Inhibitor_I9"/>
    <property type="match status" value="1"/>
</dbReference>
<dbReference type="Pfam" id="PF00082">
    <property type="entry name" value="Peptidase_S8"/>
    <property type="match status" value="1"/>
</dbReference>
<evidence type="ECO:0000256" key="7">
    <source>
        <dbReference type="SAM" id="MobiDB-lite"/>
    </source>
</evidence>
<dbReference type="Proteomes" id="UP000286931">
    <property type="component" value="Unassembled WGS sequence"/>
</dbReference>
<evidence type="ECO:0000259" key="9">
    <source>
        <dbReference type="Pfam" id="PF00082"/>
    </source>
</evidence>
<evidence type="ECO:0000256" key="4">
    <source>
        <dbReference type="ARBA" id="ARBA00022825"/>
    </source>
</evidence>
<dbReference type="EMBL" id="BIFH01000013">
    <property type="protein sequence ID" value="GCD93040.1"/>
    <property type="molecule type" value="Genomic_DNA"/>
</dbReference>
<feature type="active site" description="Charge relay system" evidence="5">
    <location>
        <position position="344"/>
    </location>
</feature>
<dbReference type="GO" id="GO:0004252">
    <property type="term" value="F:serine-type endopeptidase activity"/>
    <property type="evidence" value="ECO:0007669"/>
    <property type="project" value="UniProtKB-UniRule"/>
</dbReference>
<dbReference type="InterPro" id="IPR010259">
    <property type="entry name" value="S8pro/Inhibitor_I9"/>
</dbReference>
<feature type="region of interest" description="Disordered" evidence="7">
    <location>
        <begin position="379"/>
        <end position="398"/>
    </location>
</feature>
<dbReference type="PRINTS" id="PR00723">
    <property type="entry name" value="SUBTILISIN"/>
</dbReference>
<feature type="active site" description="Charge relay system" evidence="5">
    <location>
        <position position="159"/>
    </location>
</feature>
<comment type="caution">
    <text evidence="11">The sequence shown here is derived from an EMBL/GenBank/DDBJ whole genome shotgun (WGS) entry which is preliminary data.</text>
</comment>
<evidence type="ECO:0000256" key="2">
    <source>
        <dbReference type="ARBA" id="ARBA00022670"/>
    </source>
</evidence>
<feature type="signal peptide" evidence="8">
    <location>
        <begin position="1"/>
        <end position="28"/>
    </location>
</feature>
<evidence type="ECO:0000259" key="10">
    <source>
        <dbReference type="Pfam" id="PF05922"/>
    </source>
</evidence>
<dbReference type="Gene3D" id="3.40.50.200">
    <property type="entry name" value="Peptidase S8/S53 domain"/>
    <property type="match status" value="1"/>
</dbReference>
<evidence type="ECO:0000256" key="6">
    <source>
        <dbReference type="RuleBase" id="RU003355"/>
    </source>
</evidence>
<dbReference type="PROSITE" id="PS00137">
    <property type="entry name" value="SUBTILASE_HIS"/>
    <property type="match status" value="1"/>
</dbReference>
<name>A0A401YEM5_9ACTN</name>
<evidence type="ECO:0000256" key="5">
    <source>
        <dbReference type="PROSITE-ProRule" id="PRU01240"/>
    </source>
</evidence>
<keyword evidence="3 5" id="KW-0378">Hydrolase</keyword>
<comment type="similarity">
    <text evidence="1 5 6">Belongs to the peptidase S8 family.</text>
</comment>
<keyword evidence="4 5" id="KW-0720">Serine protease</keyword>
<dbReference type="PROSITE" id="PS51892">
    <property type="entry name" value="SUBTILASE"/>
    <property type="match status" value="1"/>
</dbReference>
<proteinExistence type="inferred from homology"/>
<dbReference type="CDD" id="cd04077">
    <property type="entry name" value="Peptidases_S8_PCSK9_ProteinaseK_like"/>
    <property type="match status" value="1"/>
</dbReference>
<feature type="chain" id="PRO_5039560393" evidence="8">
    <location>
        <begin position="29"/>
        <end position="398"/>
    </location>
</feature>
<dbReference type="GO" id="GO:0005615">
    <property type="term" value="C:extracellular space"/>
    <property type="evidence" value="ECO:0007669"/>
    <property type="project" value="TreeGrafter"/>
</dbReference>
<keyword evidence="12" id="KW-1185">Reference proteome</keyword>
<dbReference type="SUPFAM" id="SSF52743">
    <property type="entry name" value="Subtilisin-like"/>
    <property type="match status" value="1"/>
</dbReference>
<dbReference type="OrthoDB" id="9798386at2"/>
<feature type="domain" description="Inhibitor I9" evidence="10">
    <location>
        <begin position="47"/>
        <end position="116"/>
    </location>
</feature>
<evidence type="ECO:0000313" key="12">
    <source>
        <dbReference type="Proteomes" id="UP000286931"/>
    </source>
</evidence>
<dbReference type="SUPFAM" id="SSF54897">
    <property type="entry name" value="Protease propeptides/inhibitors"/>
    <property type="match status" value="1"/>
</dbReference>
<dbReference type="Gene3D" id="3.30.70.80">
    <property type="entry name" value="Peptidase S8 propeptide/proteinase inhibitor I9"/>
    <property type="match status" value="1"/>
</dbReference>
<feature type="compositionally biased region" description="Polar residues" evidence="7">
    <location>
        <begin position="379"/>
        <end position="390"/>
    </location>
</feature>
<accession>A0A401YEM5</accession>
<organism evidence="11 12">
    <name type="scientific">Embleya hyalina</name>
    <dbReference type="NCBI Taxonomy" id="516124"/>
    <lineage>
        <taxon>Bacteria</taxon>
        <taxon>Bacillati</taxon>
        <taxon>Actinomycetota</taxon>
        <taxon>Actinomycetes</taxon>
        <taxon>Kitasatosporales</taxon>
        <taxon>Streptomycetaceae</taxon>
        <taxon>Embleya</taxon>
    </lineage>
</organism>
<keyword evidence="2 5" id="KW-0645">Protease</keyword>
<evidence type="ECO:0000313" key="11">
    <source>
        <dbReference type="EMBL" id="GCD93040.1"/>
    </source>
</evidence>
<gene>
    <name evidence="11" type="ORF">EHYA_00683</name>
</gene>
<dbReference type="InterPro" id="IPR015500">
    <property type="entry name" value="Peptidase_S8_subtilisin-rel"/>
</dbReference>